<sequence length="439" mass="47022">MSKTARTLLKVLVDQRRWRYRDFEREFRCAAARVLDEGVRNLTVSEAQFRRWTAGKVETLPSPEACAVLEHMFGVPAAALFDLPPSVAPEPAFNLEDEIAMTARDAQNEAAEAAAASISDTTLDQLRDDVATLARSYTATAPFDVFNRARELREEAEAARGRTQVPAQAQDLLIVAGQACALLATAAFDLGSLDGAKRLCRSAALYGETARFDPLRAFAGGTLAYLAYFSNQPAEAARLARRAQTFTGVGDVARCRLAAIEARAFGYLGDPVSTQRALDVSQADGQGLTDDLHDTVAGEFGFSAERLAMSNASTCLLLGDGDQAETSAVRALELAARRPPAQRSVRVIGGAAADLAAARLLRGDLDGAADALERVWAVPRDQRATGLLARTARVRRALTTERFRGAVIAGELGERIEDFTRMSAQHQLGTGGPIAALEG</sequence>
<proteinExistence type="predicted"/>
<organism evidence="1 2">
    <name type="scientific">Streptomyces violascens</name>
    <dbReference type="NCBI Taxonomy" id="67381"/>
    <lineage>
        <taxon>Bacteria</taxon>
        <taxon>Bacillati</taxon>
        <taxon>Actinomycetota</taxon>
        <taxon>Actinomycetes</taxon>
        <taxon>Kitasatosporales</taxon>
        <taxon>Streptomycetaceae</taxon>
        <taxon>Streptomyces</taxon>
    </lineage>
</organism>
<reference evidence="1" key="1">
    <citation type="submission" date="2024-05" db="EMBL/GenBank/DDBJ databases">
        <title>Whole genome shotgun sequence of Streptomyces violascens NBRC 12920.</title>
        <authorList>
            <person name="Komaki H."/>
            <person name="Tamura T."/>
        </authorList>
    </citation>
    <scope>NUCLEOTIDE SEQUENCE</scope>
    <source>
        <strain evidence="1">NBRC 12920</strain>
    </source>
</reference>
<dbReference type="Gene3D" id="1.10.260.40">
    <property type="entry name" value="lambda repressor-like DNA-binding domains"/>
    <property type="match status" value="1"/>
</dbReference>
<protein>
    <recommendedName>
        <fullName evidence="3">DNA-binding protein</fullName>
    </recommendedName>
</protein>
<keyword evidence="2" id="KW-1185">Reference proteome</keyword>
<name>A0ABQ3QL48_9ACTN</name>
<evidence type="ECO:0000313" key="2">
    <source>
        <dbReference type="Proteomes" id="UP001050808"/>
    </source>
</evidence>
<dbReference type="RefSeq" id="WP_189970339.1">
    <property type="nucleotide sequence ID" value="NZ_BMUA01000035.1"/>
</dbReference>
<dbReference type="InterPro" id="IPR010982">
    <property type="entry name" value="Lambda_DNA-bd_dom_sf"/>
</dbReference>
<evidence type="ECO:0008006" key="3">
    <source>
        <dbReference type="Google" id="ProtNLM"/>
    </source>
</evidence>
<comment type="caution">
    <text evidence="1">The sequence shown here is derived from an EMBL/GenBank/DDBJ whole genome shotgun (WGS) entry which is preliminary data.</text>
</comment>
<dbReference type="Proteomes" id="UP001050808">
    <property type="component" value="Unassembled WGS sequence"/>
</dbReference>
<accession>A0ABQ3QL48</accession>
<dbReference type="EMBL" id="BNDY01000003">
    <property type="protein sequence ID" value="GHI37996.1"/>
    <property type="molecule type" value="Genomic_DNA"/>
</dbReference>
<evidence type="ECO:0000313" key="1">
    <source>
        <dbReference type="EMBL" id="GHI37996.1"/>
    </source>
</evidence>
<gene>
    <name evidence="1" type="ORF">Sviol_24040</name>
</gene>